<dbReference type="HOGENOM" id="CLU_029940_0_0_1"/>
<dbReference type="InterPro" id="IPR002509">
    <property type="entry name" value="NODB_dom"/>
</dbReference>
<evidence type="ECO:0000313" key="3">
    <source>
        <dbReference type="Proteomes" id="UP000053259"/>
    </source>
</evidence>
<dbReference type="OrthoDB" id="9970124at2759"/>
<dbReference type="Proteomes" id="UP000053259">
    <property type="component" value="Unassembled WGS sequence"/>
</dbReference>
<dbReference type="VEuPathDB" id="FungiDB:PV09_07030"/>
<dbReference type="GO" id="GO:0005975">
    <property type="term" value="P:carbohydrate metabolic process"/>
    <property type="evidence" value="ECO:0007669"/>
    <property type="project" value="InterPro"/>
</dbReference>
<dbReference type="PANTHER" id="PTHR43123:SF1">
    <property type="entry name" value="POLYSACCHARIDE DEACETYLASE-RELATED"/>
    <property type="match status" value="1"/>
</dbReference>
<dbReference type="SUPFAM" id="SSF88713">
    <property type="entry name" value="Glycoside hydrolase/deacetylase"/>
    <property type="match status" value="1"/>
</dbReference>
<feature type="domain" description="NodB homology" evidence="1">
    <location>
        <begin position="77"/>
        <end position="305"/>
    </location>
</feature>
<dbReference type="RefSeq" id="XP_016211422.1">
    <property type="nucleotide sequence ID" value="XM_016360745.1"/>
</dbReference>
<evidence type="ECO:0000313" key="2">
    <source>
        <dbReference type="EMBL" id="KIW01553.1"/>
    </source>
</evidence>
<dbReference type="STRING" id="253628.A0A0D2A433"/>
<dbReference type="GO" id="GO:0016810">
    <property type="term" value="F:hydrolase activity, acting on carbon-nitrogen (but not peptide) bonds"/>
    <property type="evidence" value="ECO:0007669"/>
    <property type="project" value="InterPro"/>
</dbReference>
<protein>
    <recommendedName>
        <fullName evidence="1">NodB homology domain-containing protein</fullName>
    </recommendedName>
</protein>
<dbReference type="PANTHER" id="PTHR43123">
    <property type="entry name" value="POLYSACCHARIDE DEACETYLASE-RELATED"/>
    <property type="match status" value="1"/>
</dbReference>
<dbReference type="AlphaFoldDB" id="A0A0D2A433"/>
<dbReference type="GeneID" id="27315003"/>
<dbReference type="Pfam" id="PF01522">
    <property type="entry name" value="Polysacc_deac_1"/>
    <property type="match status" value="1"/>
</dbReference>
<gene>
    <name evidence="2" type="ORF">PV09_07030</name>
</gene>
<reference evidence="2 3" key="1">
    <citation type="submission" date="2015-01" db="EMBL/GenBank/DDBJ databases">
        <title>The Genome Sequence of Ochroconis gallopava CBS43764.</title>
        <authorList>
            <consortium name="The Broad Institute Genomics Platform"/>
            <person name="Cuomo C."/>
            <person name="de Hoog S."/>
            <person name="Gorbushina A."/>
            <person name="Stielow B."/>
            <person name="Teixiera M."/>
            <person name="Abouelleil A."/>
            <person name="Chapman S.B."/>
            <person name="Priest M."/>
            <person name="Young S.K."/>
            <person name="Wortman J."/>
            <person name="Nusbaum C."/>
            <person name="Birren B."/>
        </authorList>
    </citation>
    <scope>NUCLEOTIDE SEQUENCE [LARGE SCALE GENOMIC DNA]</scope>
    <source>
        <strain evidence="2 3">CBS 43764</strain>
    </source>
</reference>
<dbReference type="InParanoid" id="A0A0D2A433"/>
<dbReference type="Gene3D" id="3.20.20.370">
    <property type="entry name" value="Glycoside hydrolase/deacetylase"/>
    <property type="match status" value="1"/>
</dbReference>
<sequence length="326" mass="37483">MARPYIPRPEYDVDRDFIGYGEHPINPRWPNNAKIAVSFVVNYEEGGERSIMHGDGQSEPNLKENPTAPAKINSRHLPGESEFEYGSRVGFWRIFRLFNKHGMKFTLYAVSQAVEANVAVVKRCVEEGHDIASHAYRWLDYHDFPVEKEREYIKTAILSLKRLSGYAPKGWYYGRPSPQSKTLVREVYDELGEELLWYSDSYADDLPYWTDVPTKHGVKGQLIVPYSYDCNDFKFFTPGSNFSDPSSFLDHVKRAFNVLYEEGVEGSPKMMTIGLHCRIIGRPARFDALREFVEYITAKDGVWVATRTEIAEAFTKNYPYKAGQLA</sequence>
<name>A0A0D2A433_9PEZI</name>
<dbReference type="InterPro" id="IPR011330">
    <property type="entry name" value="Glyco_hydro/deAcase_b/a-brl"/>
</dbReference>
<dbReference type="PROSITE" id="PS51677">
    <property type="entry name" value="NODB"/>
    <property type="match status" value="1"/>
</dbReference>
<organism evidence="2 3">
    <name type="scientific">Verruconis gallopava</name>
    <dbReference type="NCBI Taxonomy" id="253628"/>
    <lineage>
        <taxon>Eukaryota</taxon>
        <taxon>Fungi</taxon>
        <taxon>Dikarya</taxon>
        <taxon>Ascomycota</taxon>
        <taxon>Pezizomycotina</taxon>
        <taxon>Dothideomycetes</taxon>
        <taxon>Pleosporomycetidae</taxon>
        <taxon>Venturiales</taxon>
        <taxon>Sympoventuriaceae</taxon>
        <taxon>Verruconis</taxon>
    </lineage>
</organism>
<keyword evidence="3" id="KW-1185">Reference proteome</keyword>
<dbReference type="EMBL" id="KN847554">
    <property type="protein sequence ID" value="KIW01553.1"/>
    <property type="molecule type" value="Genomic_DNA"/>
</dbReference>
<accession>A0A0D2A433</accession>
<proteinExistence type="predicted"/>
<evidence type="ECO:0000259" key="1">
    <source>
        <dbReference type="PROSITE" id="PS51677"/>
    </source>
</evidence>